<comment type="caution">
    <text evidence="1">The sequence shown here is derived from an EMBL/GenBank/DDBJ whole genome shotgun (WGS) entry which is preliminary data.</text>
</comment>
<name>A0A069SIP3_PHOVU</name>
<dbReference type="EMBL" id="JNHM01000075">
    <property type="protein sequence ID" value="KDS49635.1"/>
    <property type="molecule type" value="Genomic_DNA"/>
</dbReference>
<dbReference type="PATRIC" id="fig|1339352.3.peg.3032"/>
<organism evidence="1 2">
    <name type="scientific">Phocaeicola vulgatus str. 3975 RP4</name>
    <dbReference type="NCBI Taxonomy" id="1339352"/>
    <lineage>
        <taxon>Bacteria</taxon>
        <taxon>Pseudomonadati</taxon>
        <taxon>Bacteroidota</taxon>
        <taxon>Bacteroidia</taxon>
        <taxon>Bacteroidales</taxon>
        <taxon>Bacteroidaceae</taxon>
        <taxon>Phocaeicola</taxon>
    </lineage>
</organism>
<evidence type="ECO:0000313" key="1">
    <source>
        <dbReference type="EMBL" id="KDS49635.1"/>
    </source>
</evidence>
<sequence>MKLSLQCQKEEAATRHKITKILVQDSADLVPSFTERRSSVRLAPT</sequence>
<protein>
    <submittedName>
        <fullName evidence="1">Uncharacterized protein</fullName>
    </submittedName>
</protein>
<reference evidence="1 2" key="1">
    <citation type="submission" date="2014-04" db="EMBL/GenBank/DDBJ databases">
        <authorList>
            <person name="Sears C."/>
            <person name="Carroll K."/>
            <person name="Sack B.R."/>
            <person name="Qadri F."/>
            <person name="Myers L.L."/>
            <person name="Chung G.-T."/>
            <person name="Escheverria P."/>
            <person name="Fraser C.M."/>
            <person name="Sadzewicz L."/>
            <person name="Shefchek K.A."/>
            <person name="Tallon L."/>
            <person name="Das S.P."/>
            <person name="Daugherty S."/>
            <person name="Mongodin E.F."/>
        </authorList>
    </citation>
    <scope>NUCLEOTIDE SEQUENCE [LARGE SCALE GENOMIC DNA]</scope>
    <source>
        <strain evidence="1 2">3975 RP4</strain>
    </source>
</reference>
<accession>A0A069SIP3</accession>
<evidence type="ECO:0000313" key="2">
    <source>
        <dbReference type="Proteomes" id="UP000027661"/>
    </source>
</evidence>
<gene>
    <name evidence="1" type="ORF">M099_3187</name>
</gene>
<dbReference type="Proteomes" id="UP000027661">
    <property type="component" value="Unassembled WGS sequence"/>
</dbReference>
<dbReference type="AlphaFoldDB" id="A0A069SIP3"/>
<proteinExistence type="predicted"/>